<name>A0A918SAZ7_9FLAO</name>
<evidence type="ECO:0000313" key="2">
    <source>
        <dbReference type="Proteomes" id="UP000610456"/>
    </source>
</evidence>
<dbReference type="Proteomes" id="UP000610456">
    <property type="component" value="Unassembled WGS sequence"/>
</dbReference>
<protein>
    <submittedName>
        <fullName evidence="1">Uncharacterized protein</fullName>
    </submittedName>
</protein>
<dbReference type="RefSeq" id="WP_189603769.1">
    <property type="nucleotide sequence ID" value="NZ_BMXB01000002.1"/>
</dbReference>
<accession>A0A918SAZ7</accession>
<keyword evidence="2" id="KW-1185">Reference proteome</keyword>
<dbReference type="AlphaFoldDB" id="A0A918SAZ7"/>
<sequence>MKRYVITAILILLKMNSYSQIPIEKSKDYLFQIQENYIRTYRIFPTGNMWYFIKLNTQTGEMWQIEFDQNKTKISEIPLNSLALNEEQIEMDNRFTLFPTQNNWTFLLLDQLYGKIWQVNWDTKPEKNEIVPLNNSSLIEEQKEIESRFTLYPTQNSWNFLLLDKIDGRLWQIRRSKKSGGKEIIPIQ</sequence>
<gene>
    <name evidence="1" type="ORF">GCM10007103_11760</name>
</gene>
<reference evidence="1" key="2">
    <citation type="submission" date="2020-09" db="EMBL/GenBank/DDBJ databases">
        <authorList>
            <person name="Sun Q."/>
            <person name="Kim S."/>
        </authorList>
    </citation>
    <scope>NUCLEOTIDE SEQUENCE</scope>
    <source>
        <strain evidence="1">KCTC 12719</strain>
    </source>
</reference>
<dbReference type="EMBL" id="BMXB01000002">
    <property type="protein sequence ID" value="GHA31765.1"/>
    <property type="molecule type" value="Genomic_DNA"/>
</dbReference>
<organism evidence="1 2">
    <name type="scientific">Salinimicrobium marinum</name>
    <dbReference type="NCBI Taxonomy" id="680283"/>
    <lineage>
        <taxon>Bacteria</taxon>
        <taxon>Pseudomonadati</taxon>
        <taxon>Bacteroidota</taxon>
        <taxon>Flavobacteriia</taxon>
        <taxon>Flavobacteriales</taxon>
        <taxon>Flavobacteriaceae</taxon>
        <taxon>Salinimicrobium</taxon>
    </lineage>
</organism>
<reference evidence="1" key="1">
    <citation type="journal article" date="2014" name="Int. J. Syst. Evol. Microbiol.">
        <title>Complete genome sequence of Corynebacterium casei LMG S-19264T (=DSM 44701T), isolated from a smear-ripened cheese.</title>
        <authorList>
            <consortium name="US DOE Joint Genome Institute (JGI-PGF)"/>
            <person name="Walter F."/>
            <person name="Albersmeier A."/>
            <person name="Kalinowski J."/>
            <person name="Ruckert C."/>
        </authorList>
    </citation>
    <scope>NUCLEOTIDE SEQUENCE</scope>
    <source>
        <strain evidence="1">KCTC 12719</strain>
    </source>
</reference>
<evidence type="ECO:0000313" key="1">
    <source>
        <dbReference type="EMBL" id="GHA31765.1"/>
    </source>
</evidence>
<comment type="caution">
    <text evidence="1">The sequence shown here is derived from an EMBL/GenBank/DDBJ whole genome shotgun (WGS) entry which is preliminary data.</text>
</comment>
<proteinExistence type="predicted"/>